<dbReference type="InterPro" id="IPR002591">
    <property type="entry name" value="Phosphodiest/P_Trfase"/>
</dbReference>
<dbReference type="InterPro" id="IPR017850">
    <property type="entry name" value="Alkaline_phosphatase_core_sf"/>
</dbReference>
<protein>
    <submittedName>
        <fullName evidence="1">Alkaline phosphatase family protein</fullName>
    </submittedName>
</protein>
<sequence length="537" mass="59721">MKWGIFFIIAAVLIVLLIVVGSSRNQKPKEQDLSRIKPETGAKGKKVILLLADSLMSQSIDRGLREKELPTFRFLIEHGQYYKNMVSSFPTMSVTIDSTLLTGRYPSEHRLPGLTWYSAKDKKVINYGTGPIEVLRQGVNNVLTDGLIHLNQDHLNPDVPTIHEELARHGLQSGSINGLIYRGPAVHKLTIPAWLHIPSSLPDEIEVKGPDFLTLGALTNPLEGLADLPDNLTDKIGFNNRFSFETVKYLVRHRKLPDFLFVYLPDLDQELHKNGPSSLKGVKDLDGQLESLLQSFGSREQAMKEAVILISGDSGMTRILPADRNPEIDLSALFGDDRVLSPGEEESGSKDILFTVNETMAYVYSLKGTDTLKEAAKVLQADSRIDFVAWKERDGWVNVIQGGTSKALKYKADGKLQDTYRQSWTIDGDSQVLDLKVNDVNNMLEYDEYPDVLMRLKSALDSHEGDYLVVTAKPGYELKDKNSPTHKGGGGHGSIRKAESLVPLIICGTDRKPTLLRMVDLKSYLLDLLAKNPPNHG</sequence>
<accession>A0ABU7VVE2</accession>
<dbReference type="Proteomes" id="UP001306950">
    <property type="component" value="Unassembled WGS sequence"/>
</dbReference>
<proteinExistence type="predicted"/>
<dbReference type="PANTHER" id="PTHR10151">
    <property type="entry name" value="ECTONUCLEOTIDE PYROPHOSPHATASE/PHOSPHODIESTERASE"/>
    <property type="match status" value="1"/>
</dbReference>
<dbReference type="EMBL" id="JAZHPZ010000007">
    <property type="protein sequence ID" value="MEF2967348.1"/>
    <property type="molecule type" value="Genomic_DNA"/>
</dbReference>
<dbReference type="PANTHER" id="PTHR10151:SF120">
    <property type="entry name" value="BIS(5'-ADENOSYL)-TRIPHOSPHATASE"/>
    <property type="match status" value="1"/>
</dbReference>
<reference evidence="1 2" key="1">
    <citation type="submission" date="2024-02" db="EMBL/GenBank/DDBJ databases">
        <title>A nitrogen-fixing paenibacillus bacterium.</title>
        <authorList>
            <person name="Zhang W.L."/>
            <person name="Chen S.F."/>
        </authorList>
    </citation>
    <scope>NUCLEOTIDE SEQUENCE [LARGE SCALE GENOMIC DNA]</scope>
    <source>
        <strain evidence="1 2">M1</strain>
    </source>
</reference>
<keyword evidence="2" id="KW-1185">Reference proteome</keyword>
<dbReference type="Pfam" id="PF01663">
    <property type="entry name" value="Phosphodiest"/>
    <property type="match status" value="1"/>
</dbReference>
<dbReference type="Gene3D" id="3.40.720.10">
    <property type="entry name" value="Alkaline Phosphatase, subunit A"/>
    <property type="match status" value="1"/>
</dbReference>
<comment type="caution">
    <text evidence="1">The sequence shown here is derived from an EMBL/GenBank/DDBJ whole genome shotgun (WGS) entry which is preliminary data.</text>
</comment>
<dbReference type="SUPFAM" id="SSF53649">
    <property type="entry name" value="Alkaline phosphatase-like"/>
    <property type="match status" value="1"/>
</dbReference>
<organism evidence="1 2">
    <name type="scientific">Paenibacillus haidiansis</name>
    <dbReference type="NCBI Taxonomy" id="1574488"/>
    <lineage>
        <taxon>Bacteria</taxon>
        <taxon>Bacillati</taxon>
        <taxon>Bacillota</taxon>
        <taxon>Bacilli</taxon>
        <taxon>Bacillales</taxon>
        <taxon>Paenibacillaceae</taxon>
        <taxon>Paenibacillus</taxon>
    </lineage>
</organism>
<name>A0ABU7VVE2_9BACL</name>
<evidence type="ECO:0000313" key="2">
    <source>
        <dbReference type="Proteomes" id="UP001306950"/>
    </source>
</evidence>
<dbReference type="RefSeq" id="WP_331847563.1">
    <property type="nucleotide sequence ID" value="NZ_JAZHPZ010000007.1"/>
</dbReference>
<gene>
    <name evidence="1" type="ORF">V3851_16030</name>
</gene>
<evidence type="ECO:0000313" key="1">
    <source>
        <dbReference type="EMBL" id="MEF2967348.1"/>
    </source>
</evidence>